<dbReference type="NCBIfam" id="NF041097">
    <property type="entry name" value="keto_inos_dh_IolM"/>
    <property type="match status" value="1"/>
</dbReference>
<dbReference type="Gene3D" id="3.40.50.720">
    <property type="entry name" value="NAD(P)-binding Rossmann-like Domain"/>
    <property type="match status" value="1"/>
</dbReference>
<evidence type="ECO:0000256" key="4">
    <source>
        <dbReference type="ARBA" id="ARBA00023002"/>
    </source>
</evidence>
<dbReference type="Gene3D" id="3.90.180.10">
    <property type="entry name" value="Medium-chain alcohol dehydrogenases, catalytic domain"/>
    <property type="match status" value="1"/>
</dbReference>
<keyword evidence="4" id="KW-0560">Oxidoreductase</keyword>
<evidence type="ECO:0000313" key="9">
    <source>
        <dbReference type="Proteomes" id="UP000266720"/>
    </source>
</evidence>
<keyword evidence="2 6" id="KW-0862">Zinc</keyword>
<evidence type="ECO:0000259" key="7">
    <source>
        <dbReference type="SMART" id="SM00829"/>
    </source>
</evidence>
<dbReference type="GO" id="GO:0043168">
    <property type="term" value="F:anion binding"/>
    <property type="evidence" value="ECO:0007669"/>
    <property type="project" value="UniProtKB-ARBA"/>
</dbReference>
<dbReference type="GO" id="GO:0016616">
    <property type="term" value="F:oxidoreductase activity, acting on the CH-OH group of donors, NAD or NADP as acceptor"/>
    <property type="evidence" value="ECO:0007669"/>
    <property type="project" value="UniProtKB-ARBA"/>
</dbReference>
<protein>
    <submittedName>
        <fullName evidence="8">Putative inosose dehydrogenase</fullName>
    </submittedName>
</protein>
<dbReference type="InterPro" id="IPR013154">
    <property type="entry name" value="ADH-like_N"/>
</dbReference>
<accession>A0A3G1A5J9</accession>
<evidence type="ECO:0000256" key="5">
    <source>
        <dbReference type="ARBA" id="ARBA00023277"/>
    </source>
</evidence>
<dbReference type="InterPro" id="IPR050129">
    <property type="entry name" value="Zn_alcohol_dh"/>
</dbReference>
<evidence type="ECO:0000313" key="8">
    <source>
        <dbReference type="EMBL" id="AJB41268.1"/>
    </source>
</evidence>
<evidence type="ECO:0000256" key="3">
    <source>
        <dbReference type="ARBA" id="ARBA00022857"/>
    </source>
</evidence>
<dbReference type="SUPFAM" id="SSF50129">
    <property type="entry name" value="GroES-like"/>
    <property type="match status" value="1"/>
</dbReference>
<dbReference type="InterPro" id="IPR011032">
    <property type="entry name" value="GroES-like_sf"/>
</dbReference>
<dbReference type="GeneID" id="25405652"/>
<dbReference type="Proteomes" id="UP000266720">
    <property type="component" value="Chromosome"/>
</dbReference>
<dbReference type="KEGG" id="tcb:TCARB_0192"/>
<comment type="cofactor">
    <cofactor evidence="6">
        <name>Zn(2+)</name>
        <dbReference type="ChEBI" id="CHEBI:29105"/>
    </cofactor>
</comment>
<dbReference type="InterPro" id="IPR013149">
    <property type="entry name" value="ADH-like_C"/>
</dbReference>
<sequence length="401" mass="44103">MTTMRAALVTAEFAPRPGYKISQDEIRTRKVREGAKVWKNPKLVLRTDYPVPEPKPDEILIRVKAVGICGSDIHFLETDNDGYIIYPGLTRFPVVIGHEFSGVVEKVGTNVKNYKPGDMVTSEEMFWCGECDACRSVDFNHCIRLNDPADLEFGELGFTHDGAMADFVVVKAKYAWKIDSLVDRYGSEEKAFEAGSLVEPTSVAYHAIFTRAGGFKPGAYVVVWGAGPIGLAAIALSKAGGAGKIIAFEVSPERRELAKKVGADYVFNPVDLSKNGTEPWEKIMEITDGQGADVHIEAAGAPHRTVPHMQKSLAINGKIIQIGRAPQEVPIYLEVFQVRRGQIFGSQGHSGFGNFGNVIRLMAAGRIDMTQIITSRFSLDDVYKAFERAHQRIDGKITIKP</sequence>
<reference evidence="9" key="1">
    <citation type="book" date="2010" name="EXTREMOPHILES" publisher="0:0-0">
        <title>Complete genome sequences of ten hyperthermophilic archaea reveal their metabolic capabilities and possible ecological roles.</title>
        <editorList>
            <person name="?"/>
        </editorList>
        <authorList>
            <person name="Ravin N.V."/>
            <person name="Mardanov A.V."/>
            <person name="Bonch-Osmolovskaya E.A."/>
            <person name="Skryabin K.G."/>
        </authorList>
    </citation>
    <scope>NUCLEOTIDE SEQUENCE [LARGE SCALE GENOMIC DNA]</scope>
    <source>
        <strain evidence="9">1505</strain>
    </source>
</reference>
<dbReference type="GO" id="GO:0051262">
    <property type="term" value="P:protein tetramerization"/>
    <property type="evidence" value="ECO:0007669"/>
    <property type="project" value="UniProtKB-ARBA"/>
</dbReference>
<evidence type="ECO:0000256" key="1">
    <source>
        <dbReference type="ARBA" id="ARBA00022723"/>
    </source>
</evidence>
<feature type="domain" description="Enoyl reductase (ER)" evidence="7">
    <location>
        <begin position="39"/>
        <end position="399"/>
    </location>
</feature>
<proteinExistence type="inferred from homology"/>
<dbReference type="GO" id="GO:0030554">
    <property type="term" value="F:adenyl nucleotide binding"/>
    <property type="evidence" value="ECO:0007669"/>
    <property type="project" value="UniProtKB-ARBA"/>
</dbReference>
<dbReference type="STRING" id="697581.TCARB_0192"/>
<dbReference type="GeneID" id="16573770"/>
<evidence type="ECO:0000256" key="2">
    <source>
        <dbReference type="ARBA" id="ARBA00022833"/>
    </source>
</evidence>
<dbReference type="RefSeq" id="WP_020962775.1">
    <property type="nucleotide sequence ID" value="NZ_CP007493.1"/>
</dbReference>
<dbReference type="GO" id="GO:0008270">
    <property type="term" value="F:zinc ion binding"/>
    <property type="evidence" value="ECO:0007669"/>
    <property type="project" value="InterPro"/>
</dbReference>
<dbReference type="InterPro" id="IPR036291">
    <property type="entry name" value="NAD(P)-bd_dom_sf"/>
</dbReference>
<dbReference type="PANTHER" id="PTHR43401">
    <property type="entry name" value="L-THREONINE 3-DEHYDROGENASE"/>
    <property type="match status" value="1"/>
</dbReference>
<dbReference type="PANTHER" id="PTHR43401:SF2">
    <property type="entry name" value="L-THREONINE 3-DEHYDROGENASE"/>
    <property type="match status" value="1"/>
</dbReference>
<dbReference type="Pfam" id="PF00107">
    <property type="entry name" value="ADH_zinc_N"/>
    <property type="match status" value="1"/>
</dbReference>
<dbReference type="EMBL" id="CP007493">
    <property type="protein sequence ID" value="AJB41268.1"/>
    <property type="molecule type" value="Genomic_DNA"/>
</dbReference>
<organism evidence="8 9">
    <name type="scientific">Thermofilum adornatum 1505</name>
    <dbReference type="NCBI Taxonomy" id="697581"/>
    <lineage>
        <taxon>Archaea</taxon>
        <taxon>Thermoproteota</taxon>
        <taxon>Thermoprotei</taxon>
        <taxon>Thermofilales</taxon>
        <taxon>Thermofilaceae</taxon>
        <taxon>Thermofilum</taxon>
    </lineage>
</organism>
<evidence type="ECO:0000256" key="6">
    <source>
        <dbReference type="RuleBase" id="RU361277"/>
    </source>
</evidence>
<dbReference type="InterPro" id="IPR020843">
    <property type="entry name" value="ER"/>
</dbReference>
<dbReference type="PROSITE" id="PS00059">
    <property type="entry name" value="ADH_ZINC"/>
    <property type="match status" value="1"/>
</dbReference>
<keyword evidence="1 6" id="KW-0479">Metal-binding</keyword>
<dbReference type="SMART" id="SM00829">
    <property type="entry name" value="PKS_ER"/>
    <property type="match status" value="1"/>
</dbReference>
<gene>
    <name evidence="8" type="ORF">TCARB_0192</name>
</gene>
<comment type="similarity">
    <text evidence="6">Belongs to the zinc-containing alcohol dehydrogenase family.</text>
</comment>
<dbReference type="AlphaFoldDB" id="A0A3G1A5J9"/>
<dbReference type="InterPro" id="IPR002328">
    <property type="entry name" value="ADH_Zn_CS"/>
</dbReference>
<keyword evidence="3" id="KW-0521">NADP</keyword>
<dbReference type="CDD" id="cd08265">
    <property type="entry name" value="Zn_ADH3"/>
    <property type="match status" value="1"/>
</dbReference>
<dbReference type="Pfam" id="PF08240">
    <property type="entry name" value="ADH_N"/>
    <property type="match status" value="1"/>
</dbReference>
<dbReference type="InterPro" id="IPR053539">
    <property type="entry name" value="Scyllo-inosose_DH"/>
</dbReference>
<name>A0A3G1A5J9_9CREN</name>
<keyword evidence="5" id="KW-0119">Carbohydrate metabolism</keyword>
<dbReference type="SUPFAM" id="SSF51735">
    <property type="entry name" value="NAD(P)-binding Rossmann-fold domains"/>
    <property type="match status" value="1"/>
</dbReference>